<dbReference type="EMBL" id="BARS01007280">
    <property type="protein sequence ID" value="GAF80891.1"/>
    <property type="molecule type" value="Genomic_DNA"/>
</dbReference>
<comment type="caution">
    <text evidence="1">The sequence shown here is derived from an EMBL/GenBank/DDBJ whole genome shotgun (WGS) entry which is preliminary data.</text>
</comment>
<accession>X0T0H8</accession>
<dbReference type="AlphaFoldDB" id="X0T0H8"/>
<evidence type="ECO:0000313" key="1">
    <source>
        <dbReference type="EMBL" id="GAF80891.1"/>
    </source>
</evidence>
<reference evidence="1" key="1">
    <citation type="journal article" date="2014" name="Front. Microbiol.">
        <title>High frequency of phylogenetically diverse reductive dehalogenase-homologous genes in deep subseafloor sedimentary metagenomes.</title>
        <authorList>
            <person name="Kawai M."/>
            <person name="Futagami T."/>
            <person name="Toyoda A."/>
            <person name="Takaki Y."/>
            <person name="Nishi S."/>
            <person name="Hori S."/>
            <person name="Arai W."/>
            <person name="Tsubouchi T."/>
            <person name="Morono Y."/>
            <person name="Uchiyama I."/>
            <person name="Ito T."/>
            <person name="Fujiyama A."/>
            <person name="Inagaki F."/>
            <person name="Takami H."/>
        </authorList>
    </citation>
    <scope>NUCLEOTIDE SEQUENCE</scope>
    <source>
        <strain evidence="1">Expedition CK06-06</strain>
    </source>
</reference>
<proteinExistence type="predicted"/>
<name>X0T0H8_9ZZZZ</name>
<organism evidence="1">
    <name type="scientific">marine sediment metagenome</name>
    <dbReference type="NCBI Taxonomy" id="412755"/>
    <lineage>
        <taxon>unclassified sequences</taxon>
        <taxon>metagenomes</taxon>
        <taxon>ecological metagenomes</taxon>
    </lineage>
</organism>
<protein>
    <submittedName>
        <fullName evidence="1">Uncharacterized protein</fullName>
    </submittedName>
</protein>
<gene>
    <name evidence="1" type="ORF">S01H1_14040</name>
</gene>
<sequence length="124" mass="14428">MKVYKLEVLIRDDDVNSVEHAKDIIDSTRYPNHTYVKAVNCEEADIGEWDDDNLLNSSDTIKEEMDRLFPVCLKENIMTDELLKLVIEVDLTSLSGIWGFKKWHYDDRTIEGLKILIANQKNNI</sequence>